<keyword evidence="3" id="KW-0106">Calcium</keyword>
<feature type="compositionally biased region" description="Polar residues" evidence="8">
    <location>
        <begin position="227"/>
        <end position="239"/>
    </location>
</feature>
<dbReference type="GO" id="GO:0046872">
    <property type="term" value="F:metal ion binding"/>
    <property type="evidence" value="ECO:0007669"/>
    <property type="project" value="UniProtKB-KW"/>
</dbReference>
<evidence type="ECO:0000256" key="6">
    <source>
        <dbReference type="PROSITE-ProRule" id="PRU01172"/>
    </source>
</evidence>
<dbReference type="AlphaFoldDB" id="A0A8X7WV62"/>
<dbReference type="PROSITE" id="PS51828">
    <property type="entry name" value="PTX_2"/>
    <property type="match status" value="1"/>
</dbReference>
<evidence type="ECO:0000256" key="4">
    <source>
        <dbReference type="ARBA" id="ARBA00023157"/>
    </source>
</evidence>
<keyword evidence="7" id="KW-0175">Coiled coil</keyword>
<dbReference type="Pfam" id="PF00354">
    <property type="entry name" value="Pentaxin"/>
    <property type="match status" value="1"/>
</dbReference>
<gene>
    <name evidence="10" type="primary">Ptx4</name>
    <name evidence="10" type="ORF">GTO96_0007829</name>
</gene>
<feature type="non-terminal residue" evidence="10">
    <location>
        <position position="1"/>
    </location>
</feature>
<evidence type="ECO:0000256" key="8">
    <source>
        <dbReference type="SAM" id="MobiDB-lite"/>
    </source>
</evidence>
<feature type="region of interest" description="Disordered" evidence="8">
    <location>
        <begin position="157"/>
        <end position="239"/>
    </location>
</feature>
<evidence type="ECO:0000256" key="1">
    <source>
        <dbReference type="ARBA" id="ARBA00001913"/>
    </source>
</evidence>
<name>A0A8X7WV62_POLSE</name>
<comment type="caution">
    <text evidence="6">Lacks conserved residue(s) required for the propagation of feature annotation.</text>
</comment>
<reference evidence="10 11" key="1">
    <citation type="journal article" date="2021" name="Cell">
        <title>Tracing the genetic footprints of vertebrate landing in non-teleost ray-finned fishes.</title>
        <authorList>
            <person name="Bi X."/>
            <person name="Wang K."/>
            <person name="Yang L."/>
            <person name="Pan H."/>
            <person name="Jiang H."/>
            <person name="Wei Q."/>
            <person name="Fang M."/>
            <person name="Yu H."/>
            <person name="Zhu C."/>
            <person name="Cai Y."/>
            <person name="He Y."/>
            <person name="Gan X."/>
            <person name="Zeng H."/>
            <person name="Yu D."/>
            <person name="Zhu Y."/>
            <person name="Jiang H."/>
            <person name="Qiu Q."/>
            <person name="Yang H."/>
            <person name="Zhang Y.E."/>
            <person name="Wang W."/>
            <person name="Zhu M."/>
            <person name="He S."/>
            <person name="Zhang G."/>
        </authorList>
    </citation>
    <scope>NUCLEOTIDE SEQUENCE [LARGE SCALE GENOMIC DNA]</scope>
    <source>
        <strain evidence="10">Bchr_013</strain>
    </source>
</reference>
<keyword evidence="2" id="KW-0479">Metal-binding</keyword>
<dbReference type="Gene3D" id="2.60.120.200">
    <property type="match status" value="1"/>
</dbReference>
<evidence type="ECO:0000256" key="3">
    <source>
        <dbReference type="ARBA" id="ARBA00022837"/>
    </source>
</evidence>
<keyword evidence="5" id="KW-0325">Glycoprotein</keyword>
<evidence type="ECO:0000313" key="11">
    <source>
        <dbReference type="Proteomes" id="UP000886611"/>
    </source>
</evidence>
<feature type="compositionally biased region" description="Polar residues" evidence="8">
    <location>
        <begin position="173"/>
        <end position="190"/>
    </location>
</feature>
<feature type="coiled-coil region" evidence="7">
    <location>
        <begin position="55"/>
        <end position="142"/>
    </location>
</feature>
<feature type="non-terminal residue" evidence="10">
    <location>
        <position position="473"/>
    </location>
</feature>
<accession>A0A8X7WV62</accession>
<evidence type="ECO:0000256" key="2">
    <source>
        <dbReference type="ARBA" id="ARBA00022723"/>
    </source>
</evidence>
<evidence type="ECO:0000259" key="9">
    <source>
        <dbReference type="PROSITE" id="PS51828"/>
    </source>
</evidence>
<feature type="compositionally biased region" description="Low complexity" evidence="8">
    <location>
        <begin position="216"/>
        <end position="226"/>
    </location>
</feature>
<evidence type="ECO:0000256" key="5">
    <source>
        <dbReference type="ARBA" id="ARBA00023180"/>
    </source>
</evidence>
<comment type="cofactor">
    <cofactor evidence="1">
        <name>Ca(2+)</name>
        <dbReference type="ChEBI" id="CHEBI:29108"/>
    </cofactor>
</comment>
<dbReference type="PANTHER" id="PTHR19277">
    <property type="entry name" value="PENTRAXIN"/>
    <property type="match status" value="1"/>
</dbReference>
<dbReference type="InterPro" id="IPR051360">
    <property type="entry name" value="Neuronal_Pentraxin_Related"/>
</dbReference>
<dbReference type="SUPFAM" id="SSF49899">
    <property type="entry name" value="Concanavalin A-like lectins/glucanases"/>
    <property type="match status" value="1"/>
</dbReference>
<feature type="domain" description="Pentraxin (PTX)" evidence="9">
    <location>
        <begin position="264"/>
        <end position="472"/>
    </location>
</feature>
<keyword evidence="4" id="KW-1015">Disulfide bond</keyword>
<comment type="caution">
    <text evidence="10">The sequence shown here is derived from an EMBL/GenBank/DDBJ whole genome shotgun (WGS) entry which is preliminary data.</text>
</comment>
<dbReference type="SMART" id="SM00159">
    <property type="entry name" value="PTX"/>
    <property type="match status" value="1"/>
</dbReference>
<proteinExistence type="predicted"/>
<sequence length="473" mass="53239">MTLTRLQGIADNYNVSYNIDAHFQLLTEQYQNISDSINGFKATAENDLSSLKFWTRKLQKKSKKLDLKVNALEKAVNDINRQQTKDKKEQVLLLTNLTEEVQSQKNQITSLFANKDKIEANVQILQETVNGQRVKVDKFEEQVRTALQNDVVSFRTFSQQKSNETPKDKSSESPETPTKQVKKTMASNQKLHVKHLRSKQLQQKQQPPQPTRVDPTQETEIQPTTESLIKSNQLKPQNPTLIPQMQKISKNQEMPIKDGTICNVKSMLYFPNSSTDDYVTFKKGFSTGIHELSICTWLQVGSGYLGTMLSYATEENDNKLVLHGRNSTTQTSIHFVIGDPAYRELPVDSLLDGKWHHICLIWSSIEGKYWYYIDRRLVSTGSKFQKGYEITPGGSLVIGQEQDSMGGGFDITESFVGSLAGFAVWNQALTPGEVSGIVMGKGLPRGTIITLDDIAEVKGNVQHIACGCLEYCF</sequence>
<dbReference type="PRINTS" id="PR00895">
    <property type="entry name" value="PENTAXIN"/>
</dbReference>
<keyword evidence="11" id="KW-1185">Reference proteome</keyword>
<evidence type="ECO:0000313" key="10">
    <source>
        <dbReference type="EMBL" id="KAG2455492.1"/>
    </source>
</evidence>
<dbReference type="InterPro" id="IPR001759">
    <property type="entry name" value="PTX_dom"/>
</dbReference>
<dbReference type="PANTHER" id="PTHR19277:SF122">
    <property type="entry name" value="PENTRAXIN-4"/>
    <property type="match status" value="1"/>
</dbReference>
<dbReference type="InterPro" id="IPR013320">
    <property type="entry name" value="ConA-like_dom_sf"/>
</dbReference>
<dbReference type="Proteomes" id="UP000886611">
    <property type="component" value="Unassembled WGS sequence"/>
</dbReference>
<protein>
    <submittedName>
        <fullName evidence="10">PTX4 protein</fullName>
    </submittedName>
</protein>
<organism evidence="10 11">
    <name type="scientific">Polypterus senegalus</name>
    <name type="common">Senegal bichir</name>
    <dbReference type="NCBI Taxonomy" id="55291"/>
    <lineage>
        <taxon>Eukaryota</taxon>
        <taxon>Metazoa</taxon>
        <taxon>Chordata</taxon>
        <taxon>Craniata</taxon>
        <taxon>Vertebrata</taxon>
        <taxon>Euteleostomi</taxon>
        <taxon>Actinopterygii</taxon>
        <taxon>Polypteriformes</taxon>
        <taxon>Polypteridae</taxon>
        <taxon>Polypterus</taxon>
    </lineage>
</organism>
<evidence type="ECO:0000256" key="7">
    <source>
        <dbReference type="SAM" id="Coils"/>
    </source>
</evidence>
<dbReference type="EMBL" id="JAATIS010009265">
    <property type="protein sequence ID" value="KAG2455492.1"/>
    <property type="molecule type" value="Genomic_DNA"/>
</dbReference>